<comment type="similarity">
    <text evidence="1">Belongs to the short-chain dehydrogenases/reductases (SDR) family.</text>
</comment>
<dbReference type="SUPFAM" id="SSF51735">
    <property type="entry name" value="NAD(P)-binding Rossmann-fold domains"/>
    <property type="match status" value="1"/>
</dbReference>
<keyword evidence="3" id="KW-1185">Reference proteome</keyword>
<dbReference type="RefSeq" id="WP_090552467.1">
    <property type="nucleotide sequence ID" value="NZ_FNSR01000003.1"/>
</dbReference>
<dbReference type="Proteomes" id="UP000199120">
    <property type="component" value="Unassembled WGS sequence"/>
</dbReference>
<proteinExistence type="inferred from homology"/>
<dbReference type="InterPro" id="IPR036291">
    <property type="entry name" value="NAD(P)-bd_dom_sf"/>
</dbReference>
<dbReference type="PRINTS" id="PR00081">
    <property type="entry name" value="GDHRDH"/>
</dbReference>
<dbReference type="OrthoDB" id="20590at2"/>
<evidence type="ECO:0000313" key="2">
    <source>
        <dbReference type="EMBL" id="SEM18265.1"/>
    </source>
</evidence>
<dbReference type="FunFam" id="3.40.50.720:FF:000084">
    <property type="entry name" value="Short-chain dehydrogenase reductase"/>
    <property type="match status" value="1"/>
</dbReference>
<reference evidence="3" key="1">
    <citation type="submission" date="2016-10" db="EMBL/GenBank/DDBJ databases">
        <authorList>
            <person name="Varghese N."/>
            <person name="Submissions S."/>
        </authorList>
    </citation>
    <scope>NUCLEOTIDE SEQUENCE [LARGE SCALE GENOMIC DNA]</scope>
    <source>
        <strain evidence="3">LMG 26416</strain>
    </source>
</reference>
<dbReference type="PROSITE" id="PS00061">
    <property type="entry name" value="ADH_SHORT"/>
    <property type="match status" value="1"/>
</dbReference>
<dbReference type="AlphaFoldDB" id="A0A1H7WAZ9"/>
<gene>
    <name evidence="2" type="ORF">SAMN05192542_1356</name>
</gene>
<organism evidence="2 3">
    <name type="scientific">Paraburkholderia caballeronis</name>
    <dbReference type="NCBI Taxonomy" id="416943"/>
    <lineage>
        <taxon>Bacteria</taxon>
        <taxon>Pseudomonadati</taxon>
        <taxon>Pseudomonadota</taxon>
        <taxon>Betaproteobacteria</taxon>
        <taxon>Burkholderiales</taxon>
        <taxon>Burkholderiaceae</taxon>
        <taxon>Paraburkholderia</taxon>
    </lineage>
</organism>
<dbReference type="Pfam" id="PF13561">
    <property type="entry name" value="adh_short_C2"/>
    <property type="match status" value="1"/>
</dbReference>
<dbReference type="Gene3D" id="3.40.50.720">
    <property type="entry name" value="NAD(P)-binding Rossmann-like Domain"/>
    <property type="match status" value="1"/>
</dbReference>
<dbReference type="InterPro" id="IPR020904">
    <property type="entry name" value="Sc_DH/Rdtase_CS"/>
</dbReference>
<dbReference type="GO" id="GO:0016616">
    <property type="term" value="F:oxidoreductase activity, acting on the CH-OH group of donors, NAD or NADP as acceptor"/>
    <property type="evidence" value="ECO:0007669"/>
    <property type="project" value="TreeGrafter"/>
</dbReference>
<dbReference type="CDD" id="cd05233">
    <property type="entry name" value="SDR_c"/>
    <property type="match status" value="1"/>
</dbReference>
<dbReference type="InterPro" id="IPR002347">
    <property type="entry name" value="SDR_fam"/>
</dbReference>
<evidence type="ECO:0000313" key="3">
    <source>
        <dbReference type="Proteomes" id="UP000199120"/>
    </source>
</evidence>
<evidence type="ECO:0000256" key="1">
    <source>
        <dbReference type="ARBA" id="ARBA00006484"/>
    </source>
</evidence>
<name>A0A1H7WAZ9_9BURK</name>
<dbReference type="PRINTS" id="PR00080">
    <property type="entry name" value="SDRFAMILY"/>
</dbReference>
<sequence length="258" mass="26755">MTPSRLSSSPADAGVRRTLIVTGGSRGIGAAVAQGAARRGYRVCVNYLSDAHTAQRVVDEIVSSGGDAFAWQANTADETAIAAMFGETARRYGPVTDLVNNAGVSGGSTRVADLDVAVLNQTFAVNVIGYFLCCREAVRRMSTQRGGAGGRIVNVSSVAATNGSAGRRVHYAASKGAINSMTVGLAHEVAREGIRVNAVSPGLVFTDFNEPGRVERLQDDVPIGRGASPDEIADAILWMLGDEAGYVLGTNLIVSGGR</sequence>
<dbReference type="PANTHER" id="PTHR42760:SF40">
    <property type="entry name" value="3-OXOACYL-[ACYL-CARRIER-PROTEIN] REDUCTASE, CHLOROPLASTIC"/>
    <property type="match status" value="1"/>
</dbReference>
<dbReference type="GO" id="GO:0030497">
    <property type="term" value="P:fatty acid elongation"/>
    <property type="evidence" value="ECO:0007669"/>
    <property type="project" value="TreeGrafter"/>
</dbReference>
<dbReference type="STRING" id="416943.SAMN05445871_5942"/>
<protein>
    <submittedName>
        <fullName evidence="2">NAD(P)-dependent dehydrogenase, short-chain alcohol dehydrogenase family</fullName>
    </submittedName>
</protein>
<dbReference type="PANTHER" id="PTHR42760">
    <property type="entry name" value="SHORT-CHAIN DEHYDROGENASES/REDUCTASES FAMILY MEMBER"/>
    <property type="match status" value="1"/>
</dbReference>
<accession>A0A1H7WAZ9</accession>
<dbReference type="EMBL" id="FOAJ01000035">
    <property type="protein sequence ID" value="SEM18265.1"/>
    <property type="molecule type" value="Genomic_DNA"/>
</dbReference>